<proteinExistence type="predicted"/>
<evidence type="ECO:0000313" key="1">
    <source>
        <dbReference type="EMBL" id="KAA6396564.1"/>
    </source>
</evidence>
<name>A0A5J4WNN8_9EUKA</name>
<organism evidence="1 2">
    <name type="scientific">Streblomastix strix</name>
    <dbReference type="NCBI Taxonomy" id="222440"/>
    <lineage>
        <taxon>Eukaryota</taxon>
        <taxon>Metamonada</taxon>
        <taxon>Preaxostyla</taxon>
        <taxon>Oxymonadida</taxon>
        <taxon>Streblomastigidae</taxon>
        <taxon>Streblomastix</taxon>
    </lineage>
</organism>
<comment type="caution">
    <text evidence="1">The sequence shown here is derived from an EMBL/GenBank/DDBJ whole genome shotgun (WGS) entry which is preliminary data.</text>
</comment>
<dbReference type="EMBL" id="SNRW01001393">
    <property type="protein sequence ID" value="KAA6396564.1"/>
    <property type="molecule type" value="Genomic_DNA"/>
</dbReference>
<sequence length="150" mass="16445">MILAWIIDANSEWFLTVPSVPSVPSKVVLQLYSSTLNELATSQPLPIVQPTGPSAPSIGFANGFMNDSGFSDNAQFDADSLIPVVTYDTDSVILSPQTINYGSEPLDAMKLYYSSYELKSGFITTFRTDGKNYTFELSMIVLRVAQDNIL</sequence>
<dbReference type="AlphaFoldDB" id="A0A5J4WNN8"/>
<dbReference type="Proteomes" id="UP000324800">
    <property type="component" value="Unassembled WGS sequence"/>
</dbReference>
<accession>A0A5J4WNN8</accession>
<gene>
    <name evidence="1" type="ORF">EZS28_007906</name>
</gene>
<reference evidence="1 2" key="1">
    <citation type="submission" date="2019-03" db="EMBL/GenBank/DDBJ databases">
        <title>Single cell metagenomics reveals metabolic interactions within the superorganism composed of flagellate Streblomastix strix and complex community of Bacteroidetes bacteria on its surface.</title>
        <authorList>
            <person name="Treitli S.C."/>
            <person name="Kolisko M."/>
            <person name="Husnik F."/>
            <person name="Keeling P."/>
            <person name="Hampl V."/>
        </authorList>
    </citation>
    <scope>NUCLEOTIDE SEQUENCE [LARGE SCALE GENOMIC DNA]</scope>
    <source>
        <strain evidence="1">ST1C</strain>
    </source>
</reference>
<evidence type="ECO:0000313" key="2">
    <source>
        <dbReference type="Proteomes" id="UP000324800"/>
    </source>
</evidence>
<protein>
    <submittedName>
        <fullName evidence="1">Uncharacterized protein</fullName>
    </submittedName>
</protein>